<sequence>MQKTNTIELVHFSEEYVDILNDFELPDEQSQFTALPKDISIEMVGQYPIVILNHNIPVGFFVLHATERVKEYSNNPKAMLLTALSVDHKQQGKGYAKIGMLALPEFIKRKFKDCNEVVLVVNHKNIPAQNLYLKVGFVDNGERRMGRIGEQIIMNLTIY</sequence>
<dbReference type="Proteomes" id="UP000037326">
    <property type="component" value="Unassembled WGS sequence"/>
</dbReference>
<evidence type="ECO:0000259" key="1">
    <source>
        <dbReference type="PROSITE" id="PS51186"/>
    </source>
</evidence>
<accession>A0A0K9FBM9</accession>
<keyword evidence="2" id="KW-0808">Transferase</keyword>
<feature type="domain" description="N-acetyltransferase" evidence="1">
    <location>
        <begin position="7"/>
        <end position="159"/>
    </location>
</feature>
<dbReference type="GO" id="GO:0016747">
    <property type="term" value="F:acyltransferase activity, transferring groups other than amino-acyl groups"/>
    <property type="evidence" value="ECO:0007669"/>
    <property type="project" value="InterPro"/>
</dbReference>
<dbReference type="GeneID" id="96597966"/>
<protein>
    <submittedName>
        <fullName evidence="2">Acetyltransferase</fullName>
    </submittedName>
</protein>
<dbReference type="AlphaFoldDB" id="A0A0K9FBM9"/>
<comment type="caution">
    <text evidence="2">The sequence shown here is derived from an EMBL/GenBank/DDBJ whole genome shotgun (WGS) entry which is preliminary data.</text>
</comment>
<reference evidence="3" key="1">
    <citation type="submission" date="2015-07" db="EMBL/GenBank/DDBJ databases">
        <authorList>
            <consortium name="Consortium for Microbial Forensics and Genomics (microFORGE)"/>
            <person name="Knight B.M."/>
            <person name="Roberts D.P."/>
            <person name="Lin D."/>
            <person name="Hari K."/>
            <person name="Fletcher J."/>
            <person name="Melcher U."/>
            <person name="Blagden T."/>
            <person name="Winegar R.A."/>
        </authorList>
    </citation>
    <scope>NUCLEOTIDE SEQUENCE [LARGE SCALE GENOMIC DNA]</scope>
    <source>
        <strain evidence="3">DSM 23493</strain>
    </source>
</reference>
<gene>
    <name evidence="2" type="ORF">ACZ11_06710</name>
</gene>
<dbReference type="Gene3D" id="3.40.630.30">
    <property type="match status" value="1"/>
</dbReference>
<dbReference type="EMBL" id="LFXJ01000005">
    <property type="protein sequence ID" value="KMY31875.1"/>
    <property type="molecule type" value="Genomic_DNA"/>
</dbReference>
<dbReference type="PATRIC" id="fig|582475.4.peg.818"/>
<proteinExistence type="predicted"/>
<evidence type="ECO:0000313" key="3">
    <source>
        <dbReference type="Proteomes" id="UP000037326"/>
    </source>
</evidence>
<dbReference type="InterPro" id="IPR016181">
    <property type="entry name" value="Acyl_CoA_acyltransferase"/>
</dbReference>
<name>A0A0K9FBM9_9BACI</name>
<dbReference type="SUPFAM" id="SSF55729">
    <property type="entry name" value="Acyl-CoA N-acyltransferases (Nat)"/>
    <property type="match status" value="1"/>
</dbReference>
<dbReference type="OrthoDB" id="66776at2"/>
<dbReference type="Pfam" id="PF00583">
    <property type="entry name" value="Acetyltransf_1"/>
    <property type="match status" value="1"/>
</dbReference>
<organism evidence="2 3">
    <name type="scientific">Lysinibacillus xylanilyticus</name>
    <dbReference type="NCBI Taxonomy" id="582475"/>
    <lineage>
        <taxon>Bacteria</taxon>
        <taxon>Bacillati</taxon>
        <taxon>Bacillota</taxon>
        <taxon>Bacilli</taxon>
        <taxon>Bacillales</taxon>
        <taxon>Bacillaceae</taxon>
        <taxon>Lysinibacillus</taxon>
    </lineage>
</organism>
<dbReference type="RefSeq" id="WP_049664690.1">
    <property type="nucleotide sequence ID" value="NZ_LFXJ01000005.1"/>
</dbReference>
<dbReference type="PROSITE" id="PS51186">
    <property type="entry name" value="GNAT"/>
    <property type="match status" value="1"/>
</dbReference>
<dbReference type="InterPro" id="IPR000182">
    <property type="entry name" value="GNAT_dom"/>
</dbReference>
<evidence type="ECO:0000313" key="2">
    <source>
        <dbReference type="EMBL" id="KMY31875.1"/>
    </source>
</evidence>